<reference evidence="1" key="1">
    <citation type="submission" date="2018-05" db="EMBL/GenBank/DDBJ databases">
        <authorList>
            <person name="Lanie J.A."/>
            <person name="Ng W.-L."/>
            <person name="Kazmierczak K.M."/>
            <person name="Andrzejewski T.M."/>
            <person name="Davidsen T.M."/>
            <person name="Wayne K.J."/>
            <person name="Tettelin H."/>
            <person name="Glass J.I."/>
            <person name="Rusch D."/>
            <person name="Podicherti R."/>
            <person name="Tsui H.-C.T."/>
            <person name="Winkler M.E."/>
        </authorList>
    </citation>
    <scope>NUCLEOTIDE SEQUENCE</scope>
</reference>
<accession>A0A382HQC1</accession>
<sequence>MTPLFVTGGFRFWNNRQALTPAAAETAGSDAHH</sequence>
<gene>
    <name evidence="1" type="ORF">METZ01_LOCUS242314</name>
</gene>
<proteinExistence type="predicted"/>
<organism evidence="1">
    <name type="scientific">marine metagenome</name>
    <dbReference type="NCBI Taxonomy" id="408172"/>
    <lineage>
        <taxon>unclassified sequences</taxon>
        <taxon>metagenomes</taxon>
        <taxon>ecological metagenomes</taxon>
    </lineage>
</organism>
<evidence type="ECO:0000313" key="1">
    <source>
        <dbReference type="EMBL" id="SVB89460.1"/>
    </source>
</evidence>
<name>A0A382HQC1_9ZZZZ</name>
<dbReference type="EMBL" id="UINC01062643">
    <property type="protein sequence ID" value="SVB89460.1"/>
    <property type="molecule type" value="Genomic_DNA"/>
</dbReference>
<protein>
    <submittedName>
        <fullName evidence="1">Uncharacterized protein</fullName>
    </submittedName>
</protein>
<dbReference type="AlphaFoldDB" id="A0A382HQC1"/>